<dbReference type="GO" id="GO:0005886">
    <property type="term" value="C:plasma membrane"/>
    <property type="evidence" value="ECO:0007669"/>
    <property type="project" value="TreeGrafter"/>
</dbReference>
<dbReference type="GO" id="GO:0005509">
    <property type="term" value="F:calcium ion binding"/>
    <property type="evidence" value="ECO:0007669"/>
    <property type="project" value="InterPro"/>
</dbReference>
<dbReference type="EMBL" id="CADEPI010000075">
    <property type="protein sequence ID" value="CAB3372683.1"/>
    <property type="molecule type" value="Genomic_DNA"/>
</dbReference>
<protein>
    <recommendedName>
        <fullName evidence="2">EF-hand domain-containing protein</fullName>
    </recommendedName>
</protein>
<organism evidence="3 4">
    <name type="scientific">Cloeon dipterum</name>
    <dbReference type="NCBI Taxonomy" id="197152"/>
    <lineage>
        <taxon>Eukaryota</taxon>
        <taxon>Metazoa</taxon>
        <taxon>Ecdysozoa</taxon>
        <taxon>Arthropoda</taxon>
        <taxon>Hexapoda</taxon>
        <taxon>Insecta</taxon>
        <taxon>Pterygota</taxon>
        <taxon>Palaeoptera</taxon>
        <taxon>Ephemeroptera</taxon>
        <taxon>Pisciforma</taxon>
        <taxon>Baetidae</taxon>
        <taxon>Cloeon</taxon>
    </lineage>
</organism>
<dbReference type="Pfam" id="PF15891">
    <property type="entry name" value="Nuc_deoxyri_tr2"/>
    <property type="match status" value="2"/>
</dbReference>
<dbReference type="PROSITE" id="PS50222">
    <property type="entry name" value="EF_HAND_2"/>
    <property type="match status" value="1"/>
</dbReference>
<feature type="domain" description="EF-hand" evidence="2">
    <location>
        <begin position="288"/>
        <end position="323"/>
    </location>
</feature>
<dbReference type="FunFam" id="3.40.50.450:FF:000017">
    <property type="entry name" value="Raw, isoform D"/>
    <property type="match status" value="1"/>
</dbReference>
<dbReference type="AlphaFoldDB" id="A0A8S1CM40"/>
<evidence type="ECO:0000313" key="4">
    <source>
        <dbReference type="Proteomes" id="UP000494165"/>
    </source>
</evidence>
<keyword evidence="4" id="KW-1185">Reference proteome</keyword>
<dbReference type="PANTHER" id="PTHR36300">
    <property type="entry name" value="RAW, ISOFORM A"/>
    <property type="match status" value="1"/>
</dbReference>
<dbReference type="SUPFAM" id="SSF47473">
    <property type="entry name" value="EF-hand"/>
    <property type="match status" value="1"/>
</dbReference>
<dbReference type="OrthoDB" id="6493944at2759"/>
<comment type="caution">
    <text evidence="3">The sequence shown here is derived from an EMBL/GenBank/DDBJ whole genome shotgun (WGS) entry which is preliminary data.</text>
</comment>
<dbReference type="InterPro" id="IPR039470">
    <property type="entry name" value="Nuc_deoxyri_tr2"/>
</dbReference>
<sequence>MSAQVFGQNTRKVYSVWYGRVGTTNSITSDQVQQVFNDMDLYPSKSQVYEMLQCAKECANRSTAAYLTFGEFCVFATELKRCYEKGISRPMQMSRKNGETEEKNNKRRNNKNLKSVPKYEVFLGGSCNPTTWRQDTAIPMLKKLGITFYNPQVSHWGPELVELEWKAKQHATVLFFVMDNETRSVASLIEAAHSAAKQRKLILVISSYKGPGQEICGEFLSQKEYDDLAAGQTVLQDLVERQGIPVFDSIPVALNCTAKILRENLSVQDLSLKDFAQPVKMAHVQLGDKLIKLRETFDALDHNSSGQLNLADVCMAFRILTGKNLSMKDLRSIVASQRGVLGKDVTDVPLEQQCVTFEQFCSIMAEFKMRESENQYSGFHNQGGNSTPTTTSSSTALVPVSSGMWGWMNSLANHTAMVLSDSFSGLIEWVIGPASRSPLSRSPSSTNNMSMSQPPSCLRDVYLGGSVSDSNWRDEIAIPIFKKNGLTYVNPQRNSGSWGSRLVPIEAAAMDASWLLLFVITNNCRAVASMAMASHYIGLGCNIILCVQYLPDDCVIDGEKLSKQAIKDYNRGRMYLSDLANRDGVPVFENITEAVQCARLFIDIHLFLCSWTGPVVFSPRITIKQTINGRRCC</sequence>
<dbReference type="PANTHER" id="PTHR36300:SF1">
    <property type="entry name" value="RAW, ISOFORM A"/>
    <property type="match status" value="1"/>
</dbReference>
<dbReference type="InterPro" id="IPR018247">
    <property type="entry name" value="EF_Hand_1_Ca_BS"/>
</dbReference>
<dbReference type="Gene3D" id="3.40.50.450">
    <property type="match status" value="2"/>
</dbReference>
<proteinExistence type="predicted"/>
<evidence type="ECO:0000313" key="3">
    <source>
        <dbReference type="EMBL" id="CAB3372683.1"/>
    </source>
</evidence>
<accession>A0A8S1CM40</accession>
<dbReference type="PROSITE" id="PS00018">
    <property type="entry name" value="EF_HAND_1"/>
    <property type="match status" value="1"/>
</dbReference>
<dbReference type="Gene3D" id="1.10.238.10">
    <property type="entry name" value="EF-hand"/>
    <property type="match status" value="1"/>
</dbReference>
<keyword evidence="1" id="KW-0106">Calcium</keyword>
<evidence type="ECO:0000259" key="2">
    <source>
        <dbReference type="PROSITE" id="PS50222"/>
    </source>
</evidence>
<dbReference type="Proteomes" id="UP000494165">
    <property type="component" value="Unassembled WGS sequence"/>
</dbReference>
<gene>
    <name evidence="3" type="ORF">CLODIP_2_CD04392</name>
</gene>
<evidence type="ECO:0000256" key="1">
    <source>
        <dbReference type="ARBA" id="ARBA00022837"/>
    </source>
</evidence>
<name>A0A8S1CM40_9INSE</name>
<dbReference type="InterPro" id="IPR011992">
    <property type="entry name" value="EF-hand-dom_pair"/>
</dbReference>
<dbReference type="InterPro" id="IPR002048">
    <property type="entry name" value="EF_hand_dom"/>
</dbReference>
<reference evidence="3 4" key="1">
    <citation type="submission" date="2020-04" db="EMBL/GenBank/DDBJ databases">
        <authorList>
            <person name="Alioto T."/>
            <person name="Alioto T."/>
            <person name="Gomez Garrido J."/>
        </authorList>
    </citation>
    <scope>NUCLEOTIDE SEQUENCE [LARGE SCALE GENOMIC DNA]</scope>
</reference>